<protein>
    <submittedName>
        <fullName evidence="1">Uncharacterized protein</fullName>
    </submittedName>
</protein>
<evidence type="ECO:0000313" key="1">
    <source>
        <dbReference type="EMBL" id="MCP3735434.1"/>
    </source>
</evidence>
<dbReference type="EMBL" id="JAMLDY010000012">
    <property type="protein sequence ID" value="MCP3735434.1"/>
    <property type="molecule type" value="Genomic_DNA"/>
</dbReference>
<name>A0A9X2HTY2_9SPHN</name>
<dbReference type="AlphaFoldDB" id="A0A9X2HTY2"/>
<proteinExistence type="predicted"/>
<sequence length="60" mass="7005">MPSIRMPIDTHNRLPDTPVRRRRYVSERDVVVDATSEDDADGLEAEARLLTADVDRIRRW</sequence>
<keyword evidence="2" id="KW-1185">Reference proteome</keyword>
<comment type="caution">
    <text evidence="1">The sequence shown here is derived from an EMBL/GenBank/DDBJ whole genome shotgun (WGS) entry which is preliminary data.</text>
</comment>
<gene>
    <name evidence="1" type="ORF">M9979_11190</name>
</gene>
<reference evidence="1" key="1">
    <citation type="submission" date="2022-05" db="EMBL/GenBank/DDBJ databases">
        <title>Sphingomonas sp. strain RP10 Genome sequencing and assembly.</title>
        <authorList>
            <person name="Kim I."/>
        </authorList>
    </citation>
    <scope>NUCLEOTIDE SEQUENCE</scope>
    <source>
        <strain evidence="1">RP10</strain>
    </source>
</reference>
<dbReference type="RefSeq" id="WP_254289434.1">
    <property type="nucleotide sequence ID" value="NZ_JAMLDY010000012.1"/>
</dbReference>
<evidence type="ECO:0000313" key="2">
    <source>
        <dbReference type="Proteomes" id="UP001139486"/>
    </source>
</evidence>
<accession>A0A9X2HTY2</accession>
<organism evidence="1 2">
    <name type="scientific">Sphingomonas liriopis</name>
    <dbReference type="NCBI Taxonomy" id="2949094"/>
    <lineage>
        <taxon>Bacteria</taxon>
        <taxon>Pseudomonadati</taxon>
        <taxon>Pseudomonadota</taxon>
        <taxon>Alphaproteobacteria</taxon>
        <taxon>Sphingomonadales</taxon>
        <taxon>Sphingomonadaceae</taxon>
        <taxon>Sphingomonas</taxon>
    </lineage>
</organism>
<dbReference type="Proteomes" id="UP001139486">
    <property type="component" value="Unassembled WGS sequence"/>
</dbReference>